<evidence type="ECO:0000313" key="1">
    <source>
        <dbReference type="EMBL" id="KAJ7620970.1"/>
    </source>
</evidence>
<protein>
    <recommendedName>
        <fullName evidence="3">F-box domain-containing protein</fullName>
    </recommendedName>
</protein>
<keyword evidence="2" id="KW-1185">Reference proteome</keyword>
<gene>
    <name evidence="1" type="ORF">FB45DRAFT_928006</name>
</gene>
<accession>A0AAD7FFB4</accession>
<dbReference type="EMBL" id="JARKIF010000016">
    <property type="protein sequence ID" value="KAJ7620970.1"/>
    <property type="molecule type" value="Genomic_DNA"/>
</dbReference>
<organism evidence="1 2">
    <name type="scientific">Roridomyces roridus</name>
    <dbReference type="NCBI Taxonomy" id="1738132"/>
    <lineage>
        <taxon>Eukaryota</taxon>
        <taxon>Fungi</taxon>
        <taxon>Dikarya</taxon>
        <taxon>Basidiomycota</taxon>
        <taxon>Agaricomycotina</taxon>
        <taxon>Agaricomycetes</taxon>
        <taxon>Agaricomycetidae</taxon>
        <taxon>Agaricales</taxon>
        <taxon>Marasmiineae</taxon>
        <taxon>Mycenaceae</taxon>
        <taxon>Roridomyces</taxon>
    </lineage>
</organism>
<dbReference type="Proteomes" id="UP001221142">
    <property type="component" value="Unassembled WGS sequence"/>
</dbReference>
<evidence type="ECO:0008006" key="3">
    <source>
        <dbReference type="Google" id="ProtNLM"/>
    </source>
</evidence>
<name>A0AAD7FFB4_9AGAR</name>
<proteinExistence type="predicted"/>
<sequence length="380" mass="43093">MPFNLLDLPNELQYSIVDFVAQTPDLLEFCCTNRQLYNICIRRIYGRLRLKDAAQILQCCRSLIAREEAANSVRDACYPKWAFEAFHSLVGRAIRGLKNLRVFASYNSLSIFKELLDTRFPLLVECALPSAPEIVSDFNLDWLLRFTTPMEPLTLPSLQYFVGPYAVAHAVVPGSRTSSLSIYWDSKVFSEGPPPTVPASNVEILQLENYIARWDLSLLSIVAPYAPHLENLGFLNVADDRDKDAFISAIDSILPQFLNLIRLDLDSPAHDDDNDMEDEFEVVCRWSTNCPTLSIISFTNENRWIQIAGVWFPCETNDITARIDWLFKKVFTCPSLPIEYRAFAQMLAGAEGMRTLQDAFVKSGCMPSFRFETLGGLVLE</sequence>
<reference evidence="1" key="1">
    <citation type="submission" date="2023-03" db="EMBL/GenBank/DDBJ databases">
        <title>Massive genome expansion in bonnet fungi (Mycena s.s.) driven by repeated elements and novel gene families across ecological guilds.</title>
        <authorList>
            <consortium name="Lawrence Berkeley National Laboratory"/>
            <person name="Harder C.B."/>
            <person name="Miyauchi S."/>
            <person name="Viragh M."/>
            <person name="Kuo A."/>
            <person name="Thoen E."/>
            <person name="Andreopoulos B."/>
            <person name="Lu D."/>
            <person name="Skrede I."/>
            <person name="Drula E."/>
            <person name="Henrissat B."/>
            <person name="Morin E."/>
            <person name="Kohler A."/>
            <person name="Barry K."/>
            <person name="LaButti K."/>
            <person name="Morin E."/>
            <person name="Salamov A."/>
            <person name="Lipzen A."/>
            <person name="Mereny Z."/>
            <person name="Hegedus B."/>
            <person name="Baldrian P."/>
            <person name="Stursova M."/>
            <person name="Weitz H."/>
            <person name="Taylor A."/>
            <person name="Grigoriev I.V."/>
            <person name="Nagy L.G."/>
            <person name="Martin F."/>
            <person name="Kauserud H."/>
        </authorList>
    </citation>
    <scope>NUCLEOTIDE SEQUENCE</scope>
    <source>
        <strain evidence="1">9284</strain>
    </source>
</reference>
<evidence type="ECO:0000313" key="2">
    <source>
        <dbReference type="Proteomes" id="UP001221142"/>
    </source>
</evidence>
<dbReference type="AlphaFoldDB" id="A0AAD7FFB4"/>
<comment type="caution">
    <text evidence="1">The sequence shown here is derived from an EMBL/GenBank/DDBJ whole genome shotgun (WGS) entry which is preliminary data.</text>
</comment>